<evidence type="ECO:0000313" key="15">
    <source>
        <dbReference type="Proteomes" id="UP000243589"/>
    </source>
</evidence>
<evidence type="ECO:0000256" key="12">
    <source>
        <dbReference type="RuleBase" id="RU004253"/>
    </source>
</evidence>
<dbReference type="Proteomes" id="UP000243589">
    <property type="component" value="Unassembled WGS sequence"/>
</dbReference>
<dbReference type="HAMAP" id="MF_00097">
    <property type="entry name" value="TMP_synthase"/>
    <property type="match status" value="1"/>
</dbReference>
<name>A0A150H9V1_9MICO</name>
<feature type="binding site" evidence="10">
    <location>
        <position position="130"/>
    </location>
    <ligand>
        <name>4-amino-2-methyl-5-(diphosphooxymethyl)pyrimidine</name>
        <dbReference type="ChEBI" id="CHEBI:57841"/>
    </ligand>
</feature>
<comment type="caution">
    <text evidence="14">The sequence shown here is derived from an EMBL/GenBank/DDBJ whole genome shotgun (WGS) entry which is preliminary data.</text>
</comment>
<dbReference type="InterPro" id="IPR034291">
    <property type="entry name" value="TMP_synthase"/>
</dbReference>
<evidence type="ECO:0000256" key="10">
    <source>
        <dbReference type="HAMAP-Rule" id="MF_00097"/>
    </source>
</evidence>
<dbReference type="Pfam" id="PF02581">
    <property type="entry name" value="TMP-TENI"/>
    <property type="match status" value="1"/>
</dbReference>
<comment type="pathway">
    <text evidence="2 10 12">Cofactor biosynthesis; thiamine diphosphate biosynthesis; thiamine phosphate from 4-amino-2-methyl-5-diphosphomethylpyrimidine and 4-methyl-5-(2-phosphoethyl)-thiazole: step 1/1.</text>
</comment>
<dbReference type="GO" id="GO:0000287">
    <property type="term" value="F:magnesium ion binding"/>
    <property type="evidence" value="ECO:0007669"/>
    <property type="project" value="UniProtKB-UniRule"/>
</dbReference>
<protein>
    <recommendedName>
        <fullName evidence="10">Thiamine-phosphate synthase</fullName>
        <shortName evidence="10">TP synthase</shortName>
        <shortName evidence="10">TPS</shortName>
        <ecNumber evidence="10">2.5.1.3</ecNumber>
    </recommendedName>
    <alternativeName>
        <fullName evidence="10">Thiamine-phosphate pyrophosphorylase</fullName>
        <shortName evidence="10">TMP pyrophosphorylase</shortName>
        <shortName evidence="10">TMP-PPase</shortName>
    </alternativeName>
</protein>
<keyword evidence="3 10" id="KW-0808">Transferase</keyword>
<evidence type="ECO:0000313" key="14">
    <source>
        <dbReference type="EMBL" id="KXZ58869.1"/>
    </source>
</evidence>
<dbReference type="UniPathway" id="UPA00060">
    <property type="reaction ID" value="UER00141"/>
</dbReference>
<keyword evidence="5 10" id="KW-0460">Magnesium</keyword>
<comment type="catalytic activity">
    <reaction evidence="7 10 11">
        <text>4-methyl-5-(2-phosphooxyethyl)-thiazole + 4-amino-2-methyl-5-(diphosphooxymethyl)pyrimidine + H(+) = thiamine phosphate + diphosphate</text>
        <dbReference type="Rhea" id="RHEA:22328"/>
        <dbReference type="ChEBI" id="CHEBI:15378"/>
        <dbReference type="ChEBI" id="CHEBI:33019"/>
        <dbReference type="ChEBI" id="CHEBI:37575"/>
        <dbReference type="ChEBI" id="CHEBI:57841"/>
        <dbReference type="ChEBI" id="CHEBI:58296"/>
        <dbReference type="EC" id="2.5.1.3"/>
    </reaction>
</comment>
<keyword evidence="15" id="KW-1185">Reference proteome</keyword>
<accession>A0A150H9V1</accession>
<dbReference type="GO" id="GO:0009229">
    <property type="term" value="P:thiamine diphosphate biosynthetic process"/>
    <property type="evidence" value="ECO:0007669"/>
    <property type="project" value="UniProtKB-UniRule"/>
</dbReference>
<feature type="binding site" evidence="10">
    <location>
        <position position="187"/>
    </location>
    <ligand>
        <name>2-[(2R,5Z)-2-carboxy-4-methylthiazol-5(2H)-ylidene]ethyl phosphate</name>
        <dbReference type="ChEBI" id="CHEBI:62899"/>
    </ligand>
</feature>
<comment type="similarity">
    <text evidence="10 11">Belongs to the thiamine-phosphate synthase family.</text>
</comment>
<feature type="binding site" evidence="10">
    <location>
        <begin position="47"/>
        <end position="51"/>
    </location>
    <ligand>
        <name>4-amino-2-methyl-5-(diphosphooxymethyl)pyrimidine</name>
        <dbReference type="ChEBI" id="CHEBI:57841"/>
    </ligand>
</feature>
<evidence type="ECO:0000256" key="8">
    <source>
        <dbReference type="ARBA" id="ARBA00047851"/>
    </source>
</evidence>
<dbReference type="GO" id="GO:0009228">
    <property type="term" value="P:thiamine biosynthetic process"/>
    <property type="evidence" value="ECO:0007669"/>
    <property type="project" value="UniProtKB-KW"/>
</dbReference>
<dbReference type="NCBIfam" id="TIGR00693">
    <property type="entry name" value="thiE"/>
    <property type="match status" value="1"/>
</dbReference>
<organism evidence="14 15">
    <name type="scientific">Brevibacterium ravenspurgense</name>
    <dbReference type="NCBI Taxonomy" id="479117"/>
    <lineage>
        <taxon>Bacteria</taxon>
        <taxon>Bacillati</taxon>
        <taxon>Actinomycetota</taxon>
        <taxon>Actinomycetes</taxon>
        <taxon>Micrococcales</taxon>
        <taxon>Brevibacteriaceae</taxon>
        <taxon>Brevibacterium</taxon>
    </lineage>
</organism>
<comment type="catalytic activity">
    <reaction evidence="9 10 11">
        <text>2-[(2R,5Z)-2-carboxy-4-methylthiazol-5(2H)-ylidene]ethyl phosphate + 4-amino-2-methyl-5-(diphosphooxymethyl)pyrimidine + 2 H(+) = thiamine phosphate + CO2 + diphosphate</text>
        <dbReference type="Rhea" id="RHEA:47844"/>
        <dbReference type="ChEBI" id="CHEBI:15378"/>
        <dbReference type="ChEBI" id="CHEBI:16526"/>
        <dbReference type="ChEBI" id="CHEBI:33019"/>
        <dbReference type="ChEBI" id="CHEBI:37575"/>
        <dbReference type="ChEBI" id="CHEBI:57841"/>
        <dbReference type="ChEBI" id="CHEBI:62899"/>
        <dbReference type="EC" id="2.5.1.3"/>
    </reaction>
</comment>
<dbReference type="EC" id="2.5.1.3" evidence="10"/>
<comment type="function">
    <text evidence="1 10">Condenses 4-methyl-5-(beta-hydroxyethyl)thiazole monophosphate (THZ-P) and 2-methyl-4-amino-5-hydroxymethyl pyrimidine pyrophosphate (HMP-PP) to form thiamine monophosphate (TMP).</text>
</comment>
<evidence type="ECO:0000256" key="6">
    <source>
        <dbReference type="ARBA" id="ARBA00022977"/>
    </source>
</evidence>
<dbReference type="EMBL" id="LQQC01000008">
    <property type="protein sequence ID" value="KXZ58869.1"/>
    <property type="molecule type" value="Genomic_DNA"/>
</dbReference>
<evidence type="ECO:0000256" key="4">
    <source>
        <dbReference type="ARBA" id="ARBA00022723"/>
    </source>
</evidence>
<dbReference type="AlphaFoldDB" id="A0A150H9V1"/>
<evidence type="ECO:0000256" key="11">
    <source>
        <dbReference type="RuleBase" id="RU003826"/>
    </source>
</evidence>
<evidence type="ECO:0000256" key="9">
    <source>
        <dbReference type="ARBA" id="ARBA00047883"/>
    </source>
</evidence>
<sequence length="232" mass="24382">MSAPLGRLSEYSTDLYLVTDTAMAESVGRTVADTVAQAIAGGVGIVQVRDKHIDDAGFEKLTVSVLDAVQQAREEHGIQTEIPVFVNDRVDVAARLLEQGRKVHVHVGQGDMSADDVRQRIGAEPLLGVSAQEPEHFERARSQEVDLLGIGPVYATQTKETGRSAIGPDGFRKRAEMAGLPAFAIGGIKDHNAAALRGTGAAGICVVSAIMTAPDPAAAARSILQAYTGENS</sequence>
<evidence type="ECO:0000256" key="7">
    <source>
        <dbReference type="ARBA" id="ARBA00047334"/>
    </source>
</evidence>
<dbReference type="PANTHER" id="PTHR20857">
    <property type="entry name" value="THIAMINE-PHOSPHATE PYROPHOSPHORYLASE"/>
    <property type="match status" value="1"/>
</dbReference>
<evidence type="ECO:0000256" key="2">
    <source>
        <dbReference type="ARBA" id="ARBA00005165"/>
    </source>
</evidence>
<feature type="domain" description="Thiamine phosphate synthase/TenI" evidence="13">
    <location>
        <begin position="15"/>
        <end position="210"/>
    </location>
</feature>
<dbReference type="PANTHER" id="PTHR20857:SF23">
    <property type="entry name" value="THIAMINE BIOSYNTHETIC BIFUNCTIONAL ENZYME"/>
    <property type="match status" value="1"/>
</dbReference>
<evidence type="ECO:0000256" key="1">
    <source>
        <dbReference type="ARBA" id="ARBA00003814"/>
    </source>
</evidence>
<dbReference type="GO" id="GO:0004789">
    <property type="term" value="F:thiamine-phosphate diphosphorylase activity"/>
    <property type="evidence" value="ECO:0007669"/>
    <property type="project" value="UniProtKB-UniRule"/>
</dbReference>
<feature type="binding site" evidence="10">
    <location>
        <position position="87"/>
    </location>
    <ligand>
        <name>4-amino-2-methyl-5-(diphosphooxymethyl)pyrimidine</name>
        <dbReference type="ChEBI" id="CHEBI:57841"/>
    </ligand>
</feature>
<feature type="binding site" evidence="10">
    <location>
        <position position="111"/>
    </location>
    <ligand>
        <name>Mg(2+)</name>
        <dbReference type="ChEBI" id="CHEBI:18420"/>
    </ligand>
</feature>
<feature type="binding site" evidence="10">
    <location>
        <begin position="207"/>
        <end position="208"/>
    </location>
    <ligand>
        <name>2-[(2R,5Z)-2-carboxy-4-methylthiazol-5(2H)-ylidene]ethyl phosphate</name>
        <dbReference type="ChEBI" id="CHEBI:62899"/>
    </ligand>
</feature>
<dbReference type="InterPro" id="IPR036206">
    <property type="entry name" value="ThiamineP_synth_sf"/>
</dbReference>
<evidence type="ECO:0000259" key="13">
    <source>
        <dbReference type="Pfam" id="PF02581"/>
    </source>
</evidence>
<dbReference type="SUPFAM" id="SSF51391">
    <property type="entry name" value="Thiamin phosphate synthase"/>
    <property type="match status" value="1"/>
</dbReference>
<comment type="cofactor">
    <cofactor evidence="10">
        <name>Mg(2+)</name>
        <dbReference type="ChEBI" id="CHEBI:18420"/>
    </cofactor>
    <text evidence="10">Binds 1 Mg(2+) ion per subunit.</text>
</comment>
<keyword evidence="6 10" id="KW-0784">Thiamine biosynthesis</keyword>
<feature type="binding site" evidence="10">
    <location>
        <position position="159"/>
    </location>
    <ligand>
        <name>4-amino-2-methyl-5-(diphosphooxymethyl)pyrimidine</name>
        <dbReference type="ChEBI" id="CHEBI:57841"/>
    </ligand>
</feature>
<comment type="catalytic activity">
    <reaction evidence="8 10 11">
        <text>2-(2-carboxy-4-methylthiazol-5-yl)ethyl phosphate + 4-amino-2-methyl-5-(diphosphooxymethyl)pyrimidine + 2 H(+) = thiamine phosphate + CO2 + diphosphate</text>
        <dbReference type="Rhea" id="RHEA:47848"/>
        <dbReference type="ChEBI" id="CHEBI:15378"/>
        <dbReference type="ChEBI" id="CHEBI:16526"/>
        <dbReference type="ChEBI" id="CHEBI:33019"/>
        <dbReference type="ChEBI" id="CHEBI:37575"/>
        <dbReference type="ChEBI" id="CHEBI:57841"/>
        <dbReference type="ChEBI" id="CHEBI:62890"/>
        <dbReference type="EC" id="2.5.1.3"/>
    </reaction>
</comment>
<gene>
    <name evidence="10 14" type="primary">thiE</name>
    <name evidence="14" type="ORF">Bravens_00741</name>
</gene>
<dbReference type="InterPro" id="IPR013785">
    <property type="entry name" value="Aldolase_TIM"/>
</dbReference>
<feature type="binding site" evidence="10">
    <location>
        <position position="88"/>
    </location>
    <ligand>
        <name>Mg(2+)</name>
        <dbReference type="ChEBI" id="CHEBI:18420"/>
    </ligand>
</feature>
<dbReference type="RefSeq" id="WP_062020405.1">
    <property type="nucleotide sequence ID" value="NZ_LQQC01000008.1"/>
</dbReference>
<dbReference type="PATRIC" id="fig|479117.4.peg.741"/>
<feature type="binding site" evidence="10">
    <location>
        <begin position="156"/>
        <end position="158"/>
    </location>
    <ligand>
        <name>2-[(2R,5Z)-2-carboxy-4-methylthiazol-5(2H)-ylidene]ethyl phosphate</name>
        <dbReference type="ChEBI" id="CHEBI:62899"/>
    </ligand>
</feature>
<evidence type="ECO:0000256" key="5">
    <source>
        <dbReference type="ARBA" id="ARBA00022842"/>
    </source>
</evidence>
<keyword evidence="4 10" id="KW-0479">Metal-binding</keyword>
<dbReference type="Gene3D" id="3.20.20.70">
    <property type="entry name" value="Aldolase class I"/>
    <property type="match status" value="1"/>
</dbReference>
<dbReference type="GO" id="GO:0005737">
    <property type="term" value="C:cytoplasm"/>
    <property type="evidence" value="ECO:0007669"/>
    <property type="project" value="TreeGrafter"/>
</dbReference>
<reference evidence="14 15" key="1">
    <citation type="submission" date="2016-01" db="EMBL/GenBank/DDBJ databases">
        <title>Use of Whole Genome Sequencing to ascertain that Brevibacterium massiliense (Roux, Raoult 2009) is a later heterotypic synonym of Brevibacterium ravenspurgense (Mages 2008).</title>
        <authorList>
            <person name="Bernier A.-M."/>
            <person name="Burdz T."/>
            <person name="Huynh C."/>
            <person name="Pachecho A.L."/>
            <person name="Wiebe D."/>
            <person name="Bonner C."/>
            <person name="Bernard K."/>
        </authorList>
    </citation>
    <scope>NUCLEOTIDE SEQUENCE [LARGE SCALE GENOMIC DNA]</scope>
    <source>
        <strain evidence="14 15">CCUG56047</strain>
    </source>
</reference>
<dbReference type="InterPro" id="IPR022998">
    <property type="entry name" value="ThiamineP_synth_TenI"/>
</dbReference>
<dbReference type="CDD" id="cd00564">
    <property type="entry name" value="TMP_TenI"/>
    <property type="match status" value="1"/>
</dbReference>
<evidence type="ECO:0000256" key="3">
    <source>
        <dbReference type="ARBA" id="ARBA00022679"/>
    </source>
</evidence>
<proteinExistence type="inferred from homology"/>